<feature type="signal peptide" evidence="1">
    <location>
        <begin position="1"/>
        <end position="24"/>
    </location>
</feature>
<accession>A0A176YW29</accession>
<name>A0A176YW29_9BRAD</name>
<feature type="chain" id="PRO_5008055079" evidence="1">
    <location>
        <begin position="25"/>
        <end position="119"/>
    </location>
</feature>
<protein>
    <submittedName>
        <fullName evidence="2">Uncharacterized protein</fullName>
    </submittedName>
</protein>
<organism evidence="2 3">
    <name type="scientific">Bradyrhizobium centrolobii</name>
    <dbReference type="NCBI Taxonomy" id="1505087"/>
    <lineage>
        <taxon>Bacteria</taxon>
        <taxon>Pseudomonadati</taxon>
        <taxon>Pseudomonadota</taxon>
        <taxon>Alphaproteobacteria</taxon>
        <taxon>Hyphomicrobiales</taxon>
        <taxon>Nitrobacteraceae</taxon>
        <taxon>Bradyrhizobium</taxon>
    </lineage>
</organism>
<dbReference type="EMBL" id="LUUB01000043">
    <property type="protein sequence ID" value="OAF11921.1"/>
    <property type="molecule type" value="Genomic_DNA"/>
</dbReference>
<keyword evidence="3" id="KW-1185">Reference proteome</keyword>
<comment type="caution">
    <text evidence="2">The sequence shown here is derived from an EMBL/GenBank/DDBJ whole genome shotgun (WGS) entry which is preliminary data.</text>
</comment>
<evidence type="ECO:0000256" key="1">
    <source>
        <dbReference type="SAM" id="SignalP"/>
    </source>
</evidence>
<dbReference type="RefSeq" id="WP_063699105.1">
    <property type="nucleotide sequence ID" value="NZ_LUUB01000043.1"/>
</dbReference>
<dbReference type="Proteomes" id="UP000076959">
    <property type="component" value="Unassembled WGS sequence"/>
</dbReference>
<evidence type="ECO:0000313" key="2">
    <source>
        <dbReference type="EMBL" id="OAF11921.1"/>
    </source>
</evidence>
<keyword evidence="1" id="KW-0732">Signal</keyword>
<sequence>MTIVISRMIPLVAAAIMICAPADARDDGRYANSPLKGWFESLHSKAGGPCCADADGTALDDLDWDTRDGHYRVRLQGEWIEVPDDAVITEPNRAGRTIVWPYYVNGRAMIRCFMPGSMT</sequence>
<reference evidence="2 3" key="1">
    <citation type="submission" date="2016-03" db="EMBL/GenBank/DDBJ databases">
        <title>Draft Genome Sequence of the Strain BR 10245 (Bradyrhizobium sp.) isolated from nodules of Centrolobium paraense.</title>
        <authorList>
            <person name="Simoes-Araujo J.L.Sr."/>
            <person name="Barauna A.C."/>
            <person name="Silva K."/>
            <person name="Zilli J.E."/>
        </authorList>
    </citation>
    <scope>NUCLEOTIDE SEQUENCE [LARGE SCALE GENOMIC DNA]</scope>
    <source>
        <strain evidence="2 3">BR 10245</strain>
    </source>
</reference>
<proteinExistence type="predicted"/>
<evidence type="ECO:0000313" key="3">
    <source>
        <dbReference type="Proteomes" id="UP000076959"/>
    </source>
</evidence>
<dbReference type="AlphaFoldDB" id="A0A176YW29"/>
<gene>
    <name evidence="2" type="ORF">AYJ54_07340</name>
</gene>
<dbReference type="OrthoDB" id="8230535at2"/>